<evidence type="ECO:0000313" key="2">
    <source>
        <dbReference type="EMBL" id="QIW95425.1"/>
    </source>
</evidence>
<feature type="compositionally biased region" description="Basic and acidic residues" evidence="1">
    <location>
        <begin position="32"/>
        <end position="43"/>
    </location>
</feature>
<keyword evidence="3" id="KW-1185">Reference proteome</keyword>
<gene>
    <name evidence="2" type="ORF">AMS68_000943</name>
</gene>
<dbReference type="EMBL" id="CP051139">
    <property type="protein sequence ID" value="QIW95425.1"/>
    <property type="molecule type" value="Genomic_DNA"/>
</dbReference>
<name>A0A6H0XL36_9PEZI</name>
<feature type="compositionally biased region" description="Basic and acidic residues" evidence="1">
    <location>
        <begin position="54"/>
        <end position="69"/>
    </location>
</feature>
<evidence type="ECO:0000313" key="3">
    <source>
        <dbReference type="Proteomes" id="UP000503462"/>
    </source>
</evidence>
<dbReference type="Proteomes" id="UP000503462">
    <property type="component" value="Chromosome 1"/>
</dbReference>
<evidence type="ECO:0000256" key="1">
    <source>
        <dbReference type="SAM" id="MobiDB-lite"/>
    </source>
</evidence>
<feature type="region of interest" description="Disordered" evidence="1">
    <location>
        <begin position="31"/>
        <end position="93"/>
    </location>
</feature>
<dbReference type="AlphaFoldDB" id="A0A6H0XL36"/>
<proteinExistence type="predicted"/>
<organism evidence="2 3">
    <name type="scientific">Peltaster fructicola</name>
    <dbReference type="NCBI Taxonomy" id="286661"/>
    <lineage>
        <taxon>Eukaryota</taxon>
        <taxon>Fungi</taxon>
        <taxon>Dikarya</taxon>
        <taxon>Ascomycota</taxon>
        <taxon>Pezizomycotina</taxon>
        <taxon>Dothideomycetes</taxon>
        <taxon>Dothideomycetes incertae sedis</taxon>
        <taxon>Peltaster</taxon>
    </lineage>
</organism>
<accession>A0A6H0XL36</accession>
<dbReference type="OrthoDB" id="5310629at2759"/>
<protein>
    <submittedName>
        <fullName evidence="2">Uncharacterized protein</fullName>
    </submittedName>
</protein>
<reference evidence="2 3" key="1">
    <citation type="journal article" date="2016" name="Sci. Rep.">
        <title>Peltaster fructicola genome reveals evolution from an invasive phytopathogen to an ectophytic parasite.</title>
        <authorList>
            <person name="Xu C."/>
            <person name="Chen H."/>
            <person name="Gleason M.L."/>
            <person name="Xu J.R."/>
            <person name="Liu H."/>
            <person name="Zhang R."/>
            <person name="Sun G."/>
        </authorList>
    </citation>
    <scope>NUCLEOTIDE SEQUENCE [LARGE SCALE GENOMIC DNA]</scope>
    <source>
        <strain evidence="2 3">LNHT1506</strain>
    </source>
</reference>
<sequence>MSASNEMVSPVTAKRPEFVITAATLNNEPIELDSKPMSAERAKAVQTESMTTEEEQKRRQRLISERKSDPAVLVDIPQLPGAEELASSGADDV</sequence>